<dbReference type="KEGG" id="bvs:BARVI_09280"/>
<proteinExistence type="predicted"/>
<accession>W0EXS9</accession>
<name>W0EXS9_9BACT</name>
<evidence type="ECO:0000313" key="2">
    <source>
        <dbReference type="Proteomes" id="UP000018901"/>
    </source>
</evidence>
<reference evidence="1 2" key="1">
    <citation type="submission" date="2013-12" db="EMBL/GenBank/DDBJ databases">
        <authorList>
            <consortium name="DOE Joint Genome Institute"/>
            <person name="Eisen J."/>
            <person name="Huntemann M."/>
            <person name="Han J."/>
            <person name="Chen A."/>
            <person name="Kyrpides N."/>
            <person name="Mavromatis K."/>
            <person name="Markowitz V."/>
            <person name="Palaniappan K."/>
            <person name="Ivanova N."/>
            <person name="Schaumberg A."/>
            <person name="Pati A."/>
            <person name="Liolios K."/>
            <person name="Nordberg H.P."/>
            <person name="Cantor M.N."/>
            <person name="Hua S.X."/>
            <person name="Woyke T."/>
        </authorList>
    </citation>
    <scope>NUCLEOTIDE SEQUENCE [LARGE SCALE GENOMIC DNA]</scope>
    <source>
        <strain evidence="2">DSM 18177</strain>
    </source>
</reference>
<keyword evidence="2" id="KW-1185">Reference proteome</keyword>
<evidence type="ECO:0000313" key="1">
    <source>
        <dbReference type="EMBL" id="AHF13891.1"/>
    </source>
</evidence>
<dbReference type="HOGENOM" id="CLU_2840951_0_0_10"/>
<gene>
    <name evidence="1" type="ORF">BARVI_09280</name>
</gene>
<organism evidence="1 2">
    <name type="scientific">Barnesiella viscericola DSM 18177</name>
    <dbReference type="NCBI Taxonomy" id="880074"/>
    <lineage>
        <taxon>Bacteria</taxon>
        <taxon>Pseudomonadati</taxon>
        <taxon>Bacteroidota</taxon>
        <taxon>Bacteroidia</taxon>
        <taxon>Bacteroidales</taxon>
        <taxon>Barnesiellaceae</taxon>
        <taxon>Barnesiella</taxon>
    </lineage>
</organism>
<dbReference type="AlphaFoldDB" id="W0EXS9"/>
<sequence>MRRNPKLIFRPEKKEEGNEKVNVDFFVPLAVSYGRPSLLITSRLGLLPAIAEREIRTVFTDMSVD</sequence>
<dbReference type="Proteomes" id="UP000018901">
    <property type="component" value="Chromosome"/>
</dbReference>
<protein>
    <submittedName>
        <fullName evidence="1">Uncharacterized protein</fullName>
    </submittedName>
</protein>
<dbReference type="EMBL" id="CP007034">
    <property type="protein sequence ID" value="AHF13891.1"/>
    <property type="molecule type" value="Genomic_DNA"/>
</dbReference>